<gene>
    <name evidence="1" type="ORF">PMYSY11_0646</name>
</gene>
<dbReference type="AlphaFoldDB" id="A0A653DZ59"/>
<accession>A0A653DZ59</accession>
<proteinExistence type="predicted"/>
<evidence type="ECO:0000313" key="1">
    <source>
        <dbReference type="EMBL" id="VEV95693.1"/>
    </source>
</evidence>
<reference evidence="1" key="1">
    <citation type="submission" date="2019-02" db="EMBL/GenBank/DDBJ databases">
        <authorList>
            <consortium name="Genoscope - CEA"/>
            <person name="William W."/>
        </authorList>
    </citation>
    <scope>NUCLEOTIDE SEQUENCE [LARGE SCALE GENOMIC DNA]</scope>
    <source>
        <strain evidence="1">YSy11</strain>
    </source>
</reference>
<dbReference type="EMBL" id="LR215729">
    <property type="protein sequence ID" value="VEV95693.1"/>
    <property type="molecule type" value="Genomic_DNA"/>
</dbReference>
<protein>
    <submittedName>
        <fullName evidence="1">Uncharacterized protein</fullName>
    </submittedName>
</protein>
<name>A0A653DZ59_9PSED</name>
<sequence length="37" mass="4326">MFEGSRRHYLIDTLNELPQVLDKINARLKRGETPQSV</sequence>
<organism evidence="1">
    <name type="scientific">Pseudomonas marincola</name>
    <dbReference type="NCBI Taxonomy" id="437900"/>
    <lineage>
        <taxon>Bacteria</taxon>
        <taxon>Pseudomonadati</taxon>
        <taxon>Pseudomonadota</taxon>
        <taxon>Gammaproteobacteria</taxon>
        <taxon>Pseudomonadales</taxon>
        <taxon>Pseudomonadaceae</taxon>
        <taxon>Pseudomonas</taxon>
    </lineage>
</organism>